<dbReference type="STRING" id="3088.A0A383WAU1"/>
<name>A0A383WAU1_TETOB</name>
<dbReference type="EMBL" id="FNXT01001212">
    <property type="protein sequence ID" value="SZX74322.1"/>
    <property type="molecule type" value="Genomic_DNA"/>
</dbReference>
<gene>
    <name evidence="5" type="ORF">BQ4739_LOCUS14610</name>
    <name evidence="4" type="ORF">BQ4739_LOCUS6903</name>
</gene>
<dbReference type="Proteomes" id="UP000256970">
    <property type="component" value="Unassembled WGS sequence"/>
</dbReference>
<keyword evidence="1" id="KW-1015">Disulfide bond</keyword>
<protein>
    <recommendedName>
        <fullName evidence="3">EGF-like domain-containing protein</fullName>
    </recommendedName>
</protein>
<evidence type="ECO:0000259" key="3">
    <source>
        <dbReference type="PROSITE" id="PS50026"/>
    </source>
</evidence>
<evidence type="ECO:0000256" key="2">
    <source>
        <dbReference type="SAM" id="SignalP"/>
    </source>
</evidence>
<feature type="domain" description="EGF-like" evidence="3">
    <location>
        <begin position="314"/>
        <end position="346"/>
    </location>
</feature>
<feature type="chain" id="PRO_5036333882" description="EGF-like domain-containing protein" evidence="2">
    <location>
        <begin position="26"/>
        <end position="595"/>
    </location>
</feature>
<accession>A0A383WAU1</accession>
<proteinExistence type="predicted"/>
<feature type="disulfide bond" evidence="1">
    <location>
        <begin position="336"/>
        <end position="345"/>
    </location>
</feature>
<evidence type="ECO:0000313" key="5">
    <source>
        <dbReference type="EMBL" id="SZX74322.1"/>
    </source>
</evidence>
<dbReference type="InterPro" id="IPR000742">
    <property type="entry name" value="EGF"/>
</dbReference>
<evidence type="ECO:0000256" key="1">
    <source>
        <dbReference type="PROSITE-ProRule" id="PRU00076"/>
    </source>
</evidence>
<sequence>MRSHRSRLSLLLVAAVLLWADASTASRVMLNDAEPAAVASSIDGAVAAAAAAAGGPAPAEALAGAKQCMCPRGHRQVLGTDGCVCECDSGFQGSPAAKRAGCTTMFPNDAAAPRACRCVRCPAGTQSGGGNMTANLCAAREASAADAGVSVQQIGSVPYNAQCGGRGSTVVNGRPGCGAPGMQCWDAPWTGTTCQTGTVCQRSNEWWWFCNWGSTPSRPVIPAWAQCGGRSTTTTNGLPGCGGAGRECADRAWSGVTCVTGHSCQRDNEWWWGCKPGGSTDPCAGRTCSGRGSCSNGVCNCAFGWTGTNCETQATNPCAGRTCSGRGTCSNGVCSCQAGWSGANCEIQAPQPPASGGCPAGWERAVGTLYDSWPKPGTRECIDYSGCKWAGLFSSISAGPLFNGAACNANQCLSRNFMGVNYRAQCLNGGNGEVACRWPESAVRAWRMGATWDQRNQLLNGILDVMVDGQPGRVTRVNIQDVCNDNDCAGCCSRNTGNGAYPLIDIEKWAALDLLQNFDPNQPNFDINNVAKPTAGGRRPGVQDQNSVMPLCYRRVGTITNWMHHHELDARQCSRLARCNPHMHGASSEIPGRLG</sequence>
<organism evidence="5 6">
    <name type="scientific">Tetradesmus obliquus</name>
    <name type="common">Green alga</name>
    <name type="synonym">Acutodesmus obliquus</name>
    <dbReference type="NCBI Taxonomy" id="3088"/>
    <lineage>
        <taxon>Eukaryota</taxon>
        <taxon>Viridiplantae</taxon>
        <taxon>Chlorophyta</taxon>
        <taxon>core chlorophytes</taxon>
        <taxon>Chlorophyceae</taxon>
        <taxon>CS clade</taxon>
        <taxon>Sphaeropleales</taxon>
        <taxon>Scenedesmaceae</taxon>
        <taxon>Tetradesmus</taxon>
    </lineage>
</organism>
<evidence type="ECO:0000313" key="6">
    <source>
        <dbReference type="Proteomes" id="UP000256970"/>
    </source>
</evidence>
<dbReference type="EMBL" id="FNXT01000707">
    <property type="protein sequence ID" value="SZX66494.1"/>
    <property type="molecule type" value="Genomic_DNA"/>
</dbReference>
<feature type="domain" description="EGF-like" evidence="3">
    <location>
        <begin position="279"/>
        <end position="311"/>
    </location>
</feature>
<dbReference type="AlphaFoldDB" id="A0A383WAU1"/>
<dbReference type="PROSITE" id="PS01186">
    <property type="entry name" value="EGF_2"/>
    <property type="match status" value="2"/>
</dbReference>
<dbReference type="SUPFAM" id="SSF57196">
    <property type="entry name" value="EGF/Laminin"/>
    <property type="match status" value="2"/>
</dbReference>
<comment type="caution">
    <text evidence="1">Lacks conserved residue(s) required for the propagation of feature annotation.</text>
</comment>
<evidence type="ECO:0000313" key="4">
    <source>
        <dbReference type="EMBL" id="SZX66494.1"/>
    </source>
</evidence>
<keyword evidence="1" id="KW-0245">EGF-like domain</keyword>
<keyword evidence="6" id="KW-1185">Reference proteome</keyword>
<dbReference type="Gene3D" id="2.10.25.10">
    <property type="entry name" value="Laminin"/>
    <property type="match status" value="2"/>
</dbReference>
<feature type="disulfide bond" evidence="1">
    <location>
        <begin position="301"/>
        <end position="310"/>
    </location>
</feature>
<dbReference type="SMART" id="SM00181">
    <property type="entry name" value="EGF"/>
    <property type="match status" value="2"/>
</dbReference>
<reference evidence="5 6" key="1">
    <citation type="submission" date="2016-10" db="EMBL/GenBank/DDBJ databases">
        <authorList>
            <person name="Cai Z."/>
        </authorList>
    </citation>
    <scope>NUCLEOTIDE SEQUENCE [LARGE SCALE GENOMIC DNA]</scope>
</reference>
<dbReference type="Pfam" id="PF23106">
    <property type="entry name" value="EGF_Teneurin"/>
    <property type="match status" value="1"/>
</dbReference>
<feature type="signal peptide" evidence="2">
    <location>
        <begin position="1"/>
        <end position="25"/>
    </location>
</feature>
<keyword evidence="2" id="KW-0732">Signal</keyword>
<dbReference type="PROSITE" id="PS50026">
    <property type="entry name" value="EGF_3"/>
    <property type="match status" value="2"/>
</dbReference>
<dbReference type="PROSITE" id="PS00022">
    <property type="entry name" value="EGF_1"/>
    <property type="match status" value="2"/>
</dbReference>